<proteinExistence type="predicted"/>
<name>A0A9P7B759_MAUEX</name>
<sequence length="250" mass="27565">MSQPRTQIIITGINKDLFTAKWPESLKVKIFDEAFPQYKNKVSYFTSLPFLNRLVIILDDEITAKQIYDYLQPIVSGKELTGMKLFLTESLLLPRSRSFDDTDNISPLRKGSITESLLDSGKPILSLDTNPLTTGVNATSLSVGSPSLSPETSNVDSPTLLKFSNDSKPYYYREPLPQSASQLNLTSSNDNCISPSNSSSTTQISTDSPMNDKKAHFLRVDTGSNVTNGNINDDLSTPKSPSITINQFVQ</sequence>
<feature type="region of interest" description="Disordered" evidence="1">
    <location>
        <begin position="181"/>
        <end position="210"/>
    </location>
</feature>
<protein>
    <submittedName>
        <fullName evidence="2">Uncharacterized protein</fullName>
    </submittedName>
</protein>
<reference evidence="2 3" key="1">
    <citation type="submission" date="2020-11" db="EMBL/GenBank/DDBJ databases">
        <title>Kefir isolates.</title>
        <authorList>
            <person name="Marcisauskas S."/>
            <person name="Kim Y."/>
            <person name="Blasche S."/>
        </authorList>
    </citation>
    <scope>NUCLEOTIDE SEQUENCE [LARGE SCALE GENOMIC DNA]</scope>
    <source>
        <strain evidence="2 3">OG2</strain>
    </source>
</reference>
<dbReference type="OrthoDB" id="4069757at2759"/>
<gene>
    <name evidence="2" type="ORF">C6P45_001217</name>
</gene>
<evidence type="ECO:0000313" key="2">
    <source>
        <dbReference type="EMBL" id="KAG0662083.1"/>
    </source>
</evidence>
<evidence type="ECO:0000256" key="1">
    <source>
        <dbReference type="SAM" id="MobiDB-lite"/>
    </source>
</evidence>
<feature type="region of interest" description="Disordered" evidence="1">
    <location>
        <begin position="225"/>
        <end position="250"/>
    </location>
</feature>
<feature type="region of interest" description="Disordered" evidence="1">
    <location>
        <begin position="141"/>
        <end position="160"/>
    </location>
</feature>
<evidence type="ECO:0000313" key="3">
    <source>
        <dbReference type="Proteomes" id="UP000750334"/>
    </source>
</evidence>
<dbReference type="EMBL" id="PUHR01000151">
    <property type="protein sequence ID" value="KAG0662083.1"/>
    <property type="molecule type" value="Genomic_DNA"/>
</dbReference>
<dbReference type="AlphaFoldDB" id="A0A9P7B759"/>
<accession>A0A9P7B759</accession>
<feature type="compositionally biased region" description="Low complexity" evidence="1">
    <location>
        <begin position="187"/>
        <end position="209"/>
    </location>
</feature>
<keyword evidence="3" id="KW-1185">Reference proteome</keyword>
<organism evidence="2 3">
    <name type="scientific">Maudiozyma exigua</name>
    <name type="common">Yeast</name>
    <name type="synonym">Kazachstania exigua</name>
    <dbReference type="NCBI Taxonomy" id="34358"/>
    <lineage>
        <taxon>Eukaryota</taxon>
        <taxon>Fungi</taxon>
        <taxon>Dikarya</taxon>
        <taxon>Ascomycota</taxon>
        <taxon>Saccharomycotina</taxon>
        <taxon>Saccharomycetes</taxon>
        <taxon>Saccharomycetales</taxon>
        <taxon>Saccharomycetaceae</taxon>
        <taxon>Maudiozyma</taxon>
    </lineage>
</organism>
<comment type="caution">
    <text evidence="2">The sequence shown here is derived from an EMBL/GenBank/DDBJ whole genome shotgun (WGS) entry which is preliminary data.</text>
</comment>
<dbReference type="Proteomes" id="UP000750334">
    <property type="component" value="Unassembled WGS sequence"/>
</dbReference>